<evidence type="ECO:0000256" key="2">
    <source>
        <dbReference type="ARBA" id="ARBA00012759"/>
    </source>
</evidence>
<dbReference type="InterPro" id="IPR001394">
    <property type="entry name" value="Peptidase_C19_UCH"/>
</dbReference>
<feature type="region of interest" description="Disordered" evidence="3">
    <location>
        <begin position="226"/>
        <end position="287"/>
    </location>
</feature>
<dbReference type="EMBL" id="GEEE01024197">
    <property type="protein sequence ID" value="JAP39028.1"/>
    <property type="molecule type" value="Transcribed_RNA"/>
</dbReference>
<comment type="catalytic activity">
    <reaction evidence="1">
        <text>Thiol-dependent hydrolysis of ester, thioester, amide, peptide and isopeptide bonds formed by the C-terminal Gly of ubiquitin (a 76-residue protein attached to proteins as an intracellular targeting signal).</text>
        <dbReference type="EC" id="3.4.19.12"/>
    </reaction>
</comment>
<dbReference type="GO" id="GO:0004843">
    <property type="term" value="F:cysteine-type deubiquitinase activity"/>
    <property type="evidence" value="ECO:0007669"/>
    <property type="project" value="UniProtKB-EC"/>
</dbReference>
<dbReference type="PANTHER" id="PTHR21646:SF39">
    <property type="entry name" value="UBIQUITIN CARBOXYL-TERMINAL HYDROLASE 16"/>
    <property type="match status" value="1"/>
</dbReference>
<protein>
    <recommendedName>
        <fullName evidence="2">ubiquitinyl hydrolase 1</fullName>
        <ecNumber evidence="2">3.4.19.12</ecNumber>
    </recommendedName>
</protein>
<dbReference type="InterPro" id="IPR050185">
    <property type="entry name" value="Ub_carboxyl-term_hydrolase"/>
</dbReference>
<accession>A0A0X3NH80</accession>
<dbReference type="InterPro" id="IPR018200">
    <property type="entry name" value="USP_CS"/>
</dbReference>
<feature type="non-terminal residue" evidence="5">
    <location>
        <position position="508"/>
    </location>
</feature>
<name>A0A0X3NH80_SCHSO</name>
<feature type="compositionally biased region" description="Basic residues" evidence="3">
    <location>
        <begin position="257"/>
        <end position="272"/>
    </location>
</feature>
<dbReference type="PROSITE" id="PS00972">
    <property type="entry name" value="USP_1"/>
    <property type="match status" value="1"/>
</dbReference>
<sequence length="508" mass="55979">MVSKKRLSRQDTEKTKKGTSVPPPKGLRNLGNTCYLNSALQCICRVSALRHLLSSLLEKEFSASLKHLNDDGSIDSLQLFVPSLHSPLTRAYIAFIDDMHEGTRQMISPAPLRDLLVRQYHRFEGFDQQDSHEVLRCLLDGLRQEEVKRWQKAVLTALKINPKDADEKAKAKVKAWGRSLNLCTAVDRIFGGVLLTSLTCCECNTVLSNFEIFLDLSLPIVEESTRNPPLHASSVSGPKRDQSVEKTPKSKRELKRERKAKAKQTRPKRKNKYSNFKGQGNIDSDFDDIVDVDTPPPDEADDIKVEVVQLPPEAEVRAPSASPENSTDGVLAAVANLPASGKEPTVAKTEEEAAMTWATTSYSPNSGQTEVLYDDLEITRRRIELLADAQNDFTVQESDVFEFKSAQSNPVSPIVPEDMESSFIVLSPASSERIGDGIAGAVFLQSADEDSGNVNAGGDLADSEDNLADDEDEDERLLGCRHYCDRSNQNATSADVCELAAGFANVRL</sequence>
<feature type="region of interest" description="Disordered" evidence="3">
    <location>
        <begin position="1"/>
        <end position="25"/>
    </location>
</feature>
<keyword evidence="5" id="KW-0378">Hydrolase</keyword>
<evidence type="ECO:0000256" key="1">
    <source>
        <dbReference type="ARBA" id="ARBA00000707"/>
    </source>
</evidence>
<proteinExistence type="predicted"/>
<organism evidence="5">
    <name type="scientific">Schistocephalus solidus</name>
    <name type="common">Tapeworm</name>
    <dbReference type="NCBI Taxonomy" id="70667"/>
    <lineage>
        <taxon>Eukaryota</taxon>
        <taxon>Metazoa</taxon>
        <taxon>Spiralia</taxon>
        <taxon>Lophotrochozoa</taxon>
        <taxon>Platyhelminthes</taxon>
        <taxon>Cestoda</taxon>
        <taxon>Eucestoda</taxon>
        <taxon>Diphyllobothriidea</taxon>
        <taxon>Diphyllobothriidae</taxon>
        <taxon>Schistocephalus</taxon>
    </lineage>
</organism>
<dbReference type="InterPro" id="IPR038765">
    <property type="entry name" value="Papain-like_cys_pep_sf"/>
</dbReference>
<gene>
    <name evidence="5" type="primary">UBP45</name>
    <name evidence="5" type="ORF">TR120382</name>
</gene>
<dbReference type="SUPFAM" id="SSF54001">
    <property type="entry name" value="Cysteine proteinases"/>
    <property type="match status" value="1"/>
</dbReference>
<dbReference type="AlphaFoldDB" id="A0A0X3NH80"/>
<feature type="compositionally biased region" description="Acidic residues" evidence="3">
    <location>
        <begin position="461"/>
        <end position="472"/>
    </location>
</feature>
<dbReference type="Gene3D" id="3.90.70.10">
    <property type="entry name" value="Cysteine proteinases"/>
    <property type="match status" value="1"/>
</dbReference>
<dbReference type="EC" id="3.4.19.12" evidence="2"/>
<evidence type="ECO:0000259" key="4">
    <source>
        <dbReference type="PROSITE" id="PS50235"/>
    </source>
</evidence>
<dbReference type="PANTHER" id="PTHR21646">
    <property type="entry name" value="UBIQUITIN CARBOXYL-TERMINAL HYDROLASE"/>
    <property type="match status" value="1"/>
</dbReference>
<evidence type="ECO:0000256" key="3">
    <source>
        <dbReference type="SAM" id="MobiDB-lite"/>
    </source>
</evidence>
<dbReference type="Pfam" id="PF00443">
    <property type="entry name" value="UCH"/>
    <property type="match status" value="1"/>
</dbReference>
<dbReference type="InterPro" id="IPR028889">
    <property type="entry name" value="USP"/>
</dbReference>
<feature type="region of interest" description="Disordered" evidence="3">
    <location>
        <begin position="453"/>
        <end position="472"/>
    </location>
</feature>
<feature type="domain" description="USP" evidence="4">
    <location>
        <begin position="25"/>
        <end position="406"/>
    </location>
</feature>
<reference evidence="5" key="1">
    <citation type="submission" date="2016-01" db="EMBL/GenBank/DDBJ databases">
        <title>Reference transcriptome for the parasite Schistocephalus solidus: insights into the molecular evolution of parasitism.</title>
        <authorList>
            <person name="Hebert F.O."/>
            <person name="Grambauer S."/>
            <person name="Barber I."/>
            <person name="Landry C.R."/>
            <person name="Aubin-Horth N."/>
        </authorList>
    </citation>
    <scope>NUCLEOTIDE SEQUENCE</scope>
</reference>
<dbReference type="GO" id="GO:0016579">
    <property type="term" value="P:protein deubiquitination"/>
    <property type="evidence" value="ECO:0007669"/>
    <property type="project" value="InterPro"/>
</dbReference>
<dbReference type="PROSITE" id="PS50235">
    <property type="entry name" value="USP_3"/>
    <property type="match status" value="1"/>
</dbReference>
<evidence type="ECO:0000313" key="5">
    <source>
        <dbReference type="EMBL" id="JAP39028.1"/>
    </source>
</evidence>
<feature type="compositionally biased region" description="Basic and acidic residues" evidence="3">
    <location>
        <begin position="238"/>
        <end position="256"/>
    </location>
</feature>